<organism evidence="5 6">
    <name type="scientific">Kineococcus radiotolerans</name>
    <dbReference type="NCBI Taxonomy" id="131568"/>
    <lineage>
        <taxon>Bacteria</taxon>
        <taxon>Bacillati</taxon>
        <taxon>Actinomycetota</taxon>
        <taxon>Actinomycetes</taxon>
        <taxon>Kineosporiales</taxon>
        <taxon>Kineosporiaceae</taxon>
        <taxon>Kineococcus</taxon>
    </lineage>
</organism>
<keyword evidence="3" id="KW-0804">Transcription</keyword>
<keyword evidence="2 5" id="KW-0238">DNA-binding</keyword>
<dbReference type="SUPFAM" id="SSF46689">
    <property type="entry name" value="Homeodomain-like"/>
    <property type="match status" value="2"/>
</dbReference>
<evidence type="ECO:0000313" key="5">
    <source>
        <dbReference type="EMBL" id="MBB2903158.1"/>
    </source>
</evidence>
<dbReference type="Pfam" id="PF02311">
    <property type="entry name" value="AraC_binding"/>
    <property type="match status" value="1"/>
</dbReference>
<dbReference type="AlphaFoldDB" id="A0A7W4TQC6"/>
<feature type="domain" description="HTH araC/xylS-type" evidence="4">
    <location>
        <begin position="201"/>
        <end position="299"/>
    </location>
</feature>
<evidence type="ECO:0000313" key="6">
    <source>
        <dbReference type="Proteomes" id="UP000533269"/>
    </source>
</evidence>
<dbReference type="Gene3D" id="2.60.120.280">
    <property type="entry name" value="Regulatory protein AraC"/>
    <property type="match status" value="1"/>
</dbReference>
<dbReference type="RefSeq" id="WP_183392782.1">
    <property type="nucleotide sequence ID" value="NZ_JACHVY010000005.1"/>
</dbReference>
<accession>A0A7W4TQC6</accession>
<reference evidence="5 6" key="2">
    <citation type="submission" date="2020-08" db="EMBL/GenBank/DDBJ databases">
        <authorList>
            <person name="Partida-Martinez L."/>
            <person name="Huntemann M."/>
            <person name="Clum A."/>
            <person name="Wang J."/>
            <person name="Palaniappan K."/>
            <person name="Ritter S."/>
            <person name="Chen I.-M."/>
            <person name="Stamatis D."/>
            <person name="Reddy T."/>
            <person name="O'Malley R."/>
            <person name="Daum C."/>
            <person name="Shapiro N."/>
            <person name="Ivanova N."/>
            <person name="Kyrpides N."/>
            <person name="Woyke T."/>
        </authorList>
    </citation>
    <scope>NUCLEOTIDE SEQUENCE [LARGE SCALE GENOMIC DNA]</scope>
    <source>
        <strain evidence="5 6">AS2.23</strain>
    </source>
</reference>
<keyword evidence="1" id="KW-0805">Transcription regulation</keyword>
<evidence type="ECO:0000259" key="4">
    <source>
        <dbReference type="PROSITE" id="PS01124"/>
    </source>
</evidence>
<name>A0A7W4TQC6_KINRA</name>
<dbReference type="InterPro" id="IPR018060">
    <property type="entry name" value="HTH_AraC"/>
</dbReference>
<evidence type="ECO:0000256" key="3">
    <source>
        <dbReference type="ARBA" id="ARBA00023163"/>
    </source>
</evidence>
<dbReference type="Proteomes" id="UP000533269">
    <property type="component" value="Unassembled WGS sequence"/>
</dbReference>
<dbReference type="CDD" id="cd06986">
    <property type="entry name" value="cupin_MmsR-like_N"/>
    <property type="match status" value="1"/>
</dbReference>
<dbReference type="PROSITE" id="PS01124">
    <property type="entry name" value="HTH_ARAC_FAMILY_2"/>
    <property type="match status" value="1"/>
</dbReference>
<dbReference type="InterPro" id="IPR009057">
    <property type="entry name" value="Homeodomain-like_sf"/>
</dbReference>
<evidence type="ECO:0000256" key="1">
    <source>
        <dbReference type="ARBA" id="ARBA00023015"/>
    </source>
</evidence>
<comment type="caution">
    <text evidence="5">The sequence shown here is derived from an EMBL/GenBank/DDBJ whole genome shotgun (WGS) entry which is preliminary data.</text>
</comment>
<evidence type="ECO:0000256" key="2">
    <source>
        <dbReference type="ARBA" id="ARBA00023125"/>
    </source>
</evidence>
<dbReference type="EMBL" id="JACHVY010000005">
    <property type="protein sequence ID" value="MBB2903158.1"/>
    <property type="molecule type" value="Genomic_DNA"/>
</dbReference>
<gene>
    <name evidence="5" type="ORF">FHR75_004000</name>
</gene>
<dbReference type="InterPro" id="IPR003313">
    <property type="entry name" value="AraC-bd"/>
</dbReference>
<sequence>MDDHVTSGAVVGSPEVVRDGFAGQRMFVLAPPVITAALARPVTRRLLVTDAGFFPRAAHHGRSRPHGAGQSVLLVCTEGSGWCRTPEGSYSVQRGDAVLLPATGAHEYAASEEDPWTLWWLHCTGSDVEDLVWTARAAAGGPVSHLRDPGSVAAFVSAAIDALDAGTAGGLVQASGAAWHALTEVIATGRRPRGPSSSPVERALEHLRATTPRRTSVQELAAMVGLRPSQLGTLFRQQIGTSPLRYQSDLRMARARELLDSTDLSVAEIARTCGYEDPLYFSRQFSNTHTQSPTAFRTRAR</sequence>
<dbReference type="SUPFAM" id="SSF51215">
    <property type="entry name" value="Regulatory protein AraC"/>
    <property type="match status" value="1"/>
</dbReference>
<reference evidence="5 6" key="1">
    <citation type="submission" date="2020-08" db="EMBL/GenBank/DDBJ databases">
        <title>The Agave Microbiome: Exploring the role of microbial communities in plant adaptations to desert environments.</title>
        <authorList>
            <person name="Partida-Martinez L.P."/>
        </authorList>
    </citation>
    <scope>NUCLEOTIDE SEQUENCE [LARGE SCALE GENOMIC DNA]</scope>
    <source>
        <strain evidence="5 6">AS2.23</strain>
    </source>
</reference>
<dbReference type="Gene3D" id="1.10.10.60">
    <property type="entry name" value="Homeodomain-like"/>
    <property type="match status" value="2"/>
</dbReference>
<dbReference type="Pfam" id="PF12833">
    <property type="entry name" value="HTH_18"/>
    <property type="match status" value="1"/>
</dbReference>
<dbReference type="GO" id="GO:0043565">
    <property type="term" value="F:sequence-specific DNA binding"/>
    <property type="evidence" value="ECO:0007669"/>
    <property type="project" value="InterPro"/>
</dbReference>
<dbReference type="InterPro" id="IPR037923">
    <property type="entry name" value="HTH-like"/>
</dbReference>
<proteinExistence type="predicted"/>
<dbReference type="GO" id="GO:0003700">
    <property type="term" value="F:DNA-binding transcription factor activity"/>
    <property type="evidence" value="ECO:0007669"/>
    <property type="project" value="InterPro"/>
</dbReference>
<dbReference type="PANTHER" id="PTHR46796">
    <property type="entry name" value="HTH-TYPE TRANSCRIPTIONAL ACTIVATOR RHAS-RELATED"/>
    <property type="match status" value="1"/>
</dbReference>
<dbReference type="PANTHER" id="PTHR46796:SF7">
    <property type="entry name" value="ARAC FAMILY TRANSCRIPTIONAL REGULATOR"/>
    <property type="match status" value="1"/>
</dbReference>
<dbReference type="InterPro" id="IPR050204">
    <property type="entry name" value="AraC_XylS_family_regulators"/>
</dbReference>
<protein>
    <submittedName>
        <fullName evidence="5">AraC-like DNA-binding protein</fullName>
    </submittedName>
</protein>
<dbReference type="SMART" id="SM00342">
    <property type="entry name" value="HTH_ARAC"/>
    <property type="match status" value="1"/>
</dbReference>